<dbReference type="Proteomes" id="UP001053296">
    <property type="component" value="Chromosome"/>
</dbReference>
<evidence type="ECO:0000256" key="8">
    <source>
        <dbReference type="SAM" id="SignalP"/>
    </source>
</evidence>
<feature type="chain" id="PRO_5047401322" description="L,D-TPase catalytic domain-containing protein" evidence="8">
    <location>
        <begin position="20"/>
        <end position="419"/>
    </location>
</feature>
<comment type="pathway">
    <text evidence="1 7">Cell wall biogenesis; peptidoglycan biosynthesis.</text>
</comment>
<reference evidence="10" key="1">
    <citation type="journal article" date="2022" name="Arch. Microbiol.">
        <title>Pseudodesulfovibrio sediminis sp. nov., a mesophilic and neutrophilic sulfate-reducing bacterium isolated from sediment of a brackish lake.</title>
        <authorList>
            <person name="Takahashi A."/>
            <person name="Kojima H."/>
            <person name="Watanabe M."/>
            <person name="Fukui M."/>
        </authorList>
    </citation>
    <scope>NUCLEOTIDE SEQUENCE</scope>
    <source>
        <strain evidence="10">SF6</strain>
    </source>
</reference>
<evidence type="ECO:0000313" key="10">
    <source>
        <dbReference type="EMBL" id="BCS88413.1"/>
    </source>
</evidence>
<dbReference type="Pfam" id="PF24125">
    <property type="entry name" value="Cds6_C"/>
    <property type="match status" value="2"/>
</dbReference>
<evidence type="ECO:0000256" key="5">
    <source>
        <dbReference type="ARBA" id="ARBA00022984"/>
    </source>
</evidence>
<dbReference type="SUPFAM" id="SSF141523">
    <property type="entry name" value="L,D-transpeptidase catalytic domain-like"/>
    <property type="match status" value="1"/>
</dbReference>
<evidence type="ECO:0000313" key="11">
    <source>
        <dbReference type="Proteomes" id="UP001053296"/>
    </source>
</evidence>
<dbReference type="Pfam" id="PF03734">
    <property type="entry name" value="YkuD"/>
    <property type="match status" value="1"/>
</dbReference>
<dbReference type="Gene3D" id="2.40.440.10">
    <property type="entry name" value="L,D-transpeptidase catalytic domain-like"/>
    <property type="match status" value="1"/>
</dbReference>
<keyword evidence="8" id="KW-0732">Signal</keyword>
<protein>
    <recommendedName>
        <fullName evidence="9">L,D-TPase catalytic domain-containing protein</fullName>
    </recommendedName>
</protein>
<dbReference type="InterPro" id="IPR032710">
    <property type="entry name" value="NTF2-like_dom_sf"/>
</dbReference>
<keyword evidence="3" id="KW-0808">Transferase</keyword>
<evidence type="ECO:0000256" key="2">
    <source>
        <dbReference type="ARBA" id="ARBA00005992"/>
    </source>
</evidence>
<evidence type="ECO:0000256" key="3">
    <source>
        <dbReference type="ARBA" id="ARBA00022679"/>
    </source>
</evidence>
<evidence type="ECO:0000259" key="9">
    <source>
        <dbReference type="PROSITE" id="PS52029"/>
    </source>
</evidence>
<feature type="signal peptide" evidence="8">
    <location>
        <begin position="1"/>
        <end position="19"/>
    </location>
</feature>
<gene>
    <name evidence="10" type="ORF">PSDVSF_16550</name>
</gene>
<sequence length="419" mass="47264">MRIVFLVLILLMTAGAALADGWAPTLSSHTYGPDRIIAVDKASQQIIMLEHKSPLREVRRFPCTTGQMVGDKSIEGDLRTPEGIYFVGHRIDRTLDWDLYGNIAYSLNYPNPIDRIHGKTGGGIWLHGRGKKFVPRDTLGCVALKVPDMQDMVTDLTYGTPVVIASDLAWSKEPGESEVTAQVLSKELAAWASDWEHRDEKFFSHYNAEMMTVSEGRSFAGFVAHKQGLFASKPWIHVMVDNFRAIPGPGYWVTWFDQFYRTLGHVSTTGKRFYWQQDASGQWRIVGREFAPATETMEEKYLAIKSKEARALVDEWRAAWLATDLDSYTAFYDSQAVQGNRKGLTSIANYKKTLWAKTAPVTVEIDDLQVTLHPQGLRVAFVQVFENAGGYSDVGRKTMVLTPDGDKWKIGSEQWRRGR</sequence>
<evidence type="ECO:0000256" key="6">
    <source>
        <dbReference type="ARBA" id="ARBA00023316"/>
    </source>
</evidence>
<dbReference type="InterPro" id="IPR038063">
    <property type="entry name" value="Transpep_catalytic_dom"/>
</dbReference>
<evidence type="ECO:0000256" key="7">
    <source>
        <dbReference type="PROSITE-ProRule" id="PRU01373"/>
    </source>
</evidence>
<keyword evidence="6 7" id="KW-0961">Cell wall biogenesis/degradation</keyword>
<keyword evidence="4 7" id="KW-0133">Cell shape</keyword>
<feature type="active site" description="Proton donor/acceptor" evidence="7">
    <location>
        <position position="127"/>
    </location>
</feature>
<dbReference type="InterPro" id="IPR005490">
    <property type="entry name" value="LD_TPept_cat_dom"/>
</dbReference>
<feature type="active site" description="Nucleophile" evidence="7">
    <location>
        <position position="141"/>
    </location>
</feature>
<dbReference type="EMBL" id="AP024485">
    <property type="protein sequence ID" value="BCS88413.1"/>
    <property type="molecule type" value="Genomic_DNA"/>
</dbReference>
<evidence type="ECO:0000256" key="1">
    <source>
        <dbReference type="ARBA" id="ARBA00004752"/>
    </source>
</evidence>
<feature type="domain" description="L,D-TPase catalytic" evidence="9">
    <location>
        <begin position="35"/>
        <end position="165"/>
    </location>
</feature>
<keyword evidence="11" id="KW-1185">Reference proteome</keyword>
<keyword evidence="5 7" id="KW-0573">Peptidoglycan synthesis</keyword>
<dbReference type="SUPFAM" id="SSF54427">
    <property type="entry name" value="NTF2-like"/>
    <property type="match status" value="1"/>
</dbReference>
<dbReference type="CDD" id="cd16913">
    <property type="entry name" value="YkuD_like"/>
    <property type="match status" value="1"/>
</dbReference>
<dbReference type="PANTHER" id="PTHR36699:SF1">
    <property type="entry name" value="L,D-TRANSPEPTIDASE YAFK-RELATED"/>
    <property type="match status" value="1"/>
</dbReference>
<dbReference type="RefSeq" id="WP_229596251.1">
    <property type="nucleotide sequence ID" value="NZ_AP024485.1"/>
</dbReference>
<evidence type="ECO:0000256" key="4">
    <source>
        <dbReference type="ARBA" id="ARBA00022960"/>
    </source>
</evidence>
<proteinExistence type="inferred from homology"/>
<dbReference type="PROSITE" id="PS52029">
    <property type="entry name" value="LD_TPASE"/>
    <property type="match status" value="1"/>
</dbReference>
<name>A0ABN6ESP5_9BACT</name>
<organism evidence="10 11">
    <name type="scientific">Pseudodesulfovibrio sediminis</name>
    <dbReference type="NCBI Taxonomy" id="2810563"/>
    <lineage>
        <taxon>Bacteria</taxon>
        <taxon>Pseudomonadati</taxon>
        <taxon>Thermodesulfobacteriota</taxon>
        <taxon>Desulfovibrionia</taxon>
        <taxon>Desulfovibrionales</taxon>
        <taxon>Desulfovibrionaceae</taxon>
    </lineage>
</organism>
<accession>A0ABN6ESP5</accession>
<dbReference type="InterPro" id="IPR056203">
    <property type="entry name" value="Cds6_C"/>
</dbReference>
<dbReference type="PANTHER" id="PTHR36699">
    <property type="entry name" value="LD-TRANSPEPTIDASE"/>
    <property type="match status" value="1"/>
</dbReference>
<dbReference type="Gene3D" id="3.10.450.50">
    <property type="match status" value="1"/>
</dbReference>
<comment type="similarity">
    <text evidence="2">Belongs to the YkuD family.</text>
</comment>